<reference evidence="2 3" key="1">
    <citation type="submission" date="2020-08" db="EMBL/GenBank/DDBJ databases">
        <authorList>
            <person name="Liu G."/>
            <person name="Sun C."/>
        </authorList>
    </citation>
    <scope>NUCLEOTIDE SEQUENCE [LARGE SCALE GENOMIC DNA]</scope>
    <source>
        <strain evidence="2 3">OT19</strain>
    </source>
</reference>
<dbReference type="RefSeq" id="WP_185883919.1">
    <property type="nucleotide sequence ID" value="NZ_CP060052.1"/>
</dbReference>
<evidence type="ECO:0000256" key="1">
    <source>
        <dbReference type="SAM" id="Phobius"/>
    </source>
</evidence>
<gene>
    <name evidence="2" type="ORF">H4O24_12015</name>
</gene>
<accession>A0A7G6VSF9</accession>
<keyword evidence="1" id="KW-1133">Transmembrane helix</keyword>
<protein>
    <submittedName>
        <fullName evidence="2">Uncharacterized protein</fullName>
    </submittedName>
</protein>
<sequence length="57" mass="6034">MYIDPKALEGVECETPLDAHHLLNADEGGNAIHGLMIASALSLPLWSAIIYGVSAMI</sequence>
<organism evidence="2 3">
    <name type="scientific">Croceicoccus marinus</name>
    <dbReference type="NCBI Taxonomy" id="450378"/>
    <lineage>
        <taxon>Bacteria</taxon>
        <taxon>Pseudomonadati</taxon>
        <taxon>Pseudomonadota</taxon>
        <taxon>Alphaproteobacteria</taxon>
        <taxon>Sphingomonadales</taxon>
        <taxon>Erythrobacteraceae</taxon>
        <taxon>Croceicoccus</taxon>
    </lineage>
</organism>
<dbReference type="Proteomes" id="UP000515297">
    <property type="component" value="Chromosome"/>
</dbReference>
<evidence type="ECO:0000313" key="3">
    <source>
        <dbReference type="Proteomes" id="UP000515297"/>
    </source>
</evidence>
<keyword evidence="1" id="KW-0472">Membrane</keyword>
<evidence type="ECO:0000313" key="2">
    <source>
        <dbReference type="EMBL" id="QNE04674.1"/>
    </source>
</evidence>
<name>A0A7G6VSF9_9SPHN</name>
<dbReference type="AlphaFoldDB" id="A0A7G6VSF9"/>
<keyword evidence="1" id="KW-0812">Transmembrane</keyword>
<proteinExistence type="predicted"/>
<dbReference type="EMBL" id="CP060052">
    <property type="protein sequence ID" value="QNE04674.1"/>
    <property type="molecule type" value="Genomic_DNA"/>
</dbReference>
<feature type="transmembrane region" description="Helical" evidence="1">
    <location>
        <begin position="31"/>
        <end position="53"/>
    </location>
</feature>